<evidence type="ECO:0000256" key="4">
    <source>
        <dbReference type="ARBA" id="ARBA00022475"/>
    </source>
</evidence>
<evidence type="ECO:0000256" key="3">
    <source>
        <dbReference type="ARBA" id="ARBA00007171"/>
    </source>
</evidence>
<dbReference type="PANTHER" id="PTHR30627">
    <property type="entry name" value="PEPTIDOGLYCAN D,D-TRANSPEPTIDASE"/>
    <property type="match status" value="1"/>
</dbReference>
<dbReference type="InterPro" id="IPR050515">
    <property type="entry name" value="Beta-lactam/transpept"/>
</dbReference>
<evidence type="ECO:0000256" key="6">
    <source>
        <dbReference type="ARBA" id="ARBA00022960"/>
    </source>
</evidence>
<accession>A0AAU7AXM2</accession>
<keyword evidence="8 11" id="KW-1133">Transmembrane helix</keyword>
<keyword evidence="5 11" id="KW-0812">Transmembrane</keyword>
<dbReference type="InterPro" id="IPR012338">
    <property type="entry name" value="Beta-lactam/transpept-like"/>
</dbReference>
<dbReference type="GO" id="GO:0009252">
    <property type="term" value="P:peptidoglycan biosynthetic process"/>
    <property type="evidence" value="ECO:0007669"/>
    <property type="project" value="UniProtKB-KW"/>
</dbReference>
<dbReference type="GO" id="GO:0008658">
    <property type="term" value="F:penicillin binding"/>
    <property type="evidence" value="ECO:0007669"/>
    <property type="project" value="InterPro"/>
</dbReference>
<dbReference type="Gene3D" id="3.40.710.10">
    <property type="entry name" value="DD-peptidase/beta-lactamase superfamily"/>
    <property type="match status" value="1"/>
</dbReference>
<dbReference type="InterPro" id="IPR036138">
    <property type="entry name" value="PBP_dimer_sf"/>
</dbReference>
<keyword evidence="14" id="KW-0645">Protease</keyword>
<dbReference type="InterPro" id="IPR001460">
    <property type="entry name" value="PCN-bd_Tpept"/>
</dbReference>
<dbReference type="AlphaFoldDB" id="A0AAU7AXM2"/>
<name>A0AAU7AXM2_9ACTN</name>
<evidence type="ECO:0000256" key="7">
    <source>
        <dbReference type="ARBA" id="ARBA00022984"/>
    </source>
</evidence>
<sequence>MIDSVSDRRPPVSPQLAIRVAALGVVAFMLFAIIFFRLWYLQVLSGDQYLAQAQTNKVRVQPLPAPRGSIVDRNGDTIVGNESAIVVKIRPDSLPASEKKAAADYGDAVIARSQRPKGSQGAPIVIPEIPQDLAPRFRRLATTLAMPTRRIQEIVVRGLFLAGYAPITVREGVDESVQGYIAERQEEFPGVSVDRAFIRTYPGKELAAQILGTVGQVSQEQLDAKTFPGVTLGSIVGKTGIEREYDKYLRGRDGKERILVDAQGNPRGEGLRIEPKPGNDLQLTLDLGVQRTGQVSYASIAGSKPGAFVAMDPRNGDVIAMGSFPSFDPSLLAKPISQKQYDRIFNDGSTPQFNRATGANYATGSTFKPITALAGLEDGKISTTDTINDQGCLKIGVQERCNAKKAVFGPVDLRDAMKVSSDIYFYLLGQSTNTRDPDGGAIQRVARKFGFERQTGIDLPSESQGLVPDPTWRKKVGEDEKQCRRDKGIPQDASLATAGAGGCAISDGRQWSIGDNVSLSIGQGDLQATPLQMAVAYAGFAQSGRIPRPRLGRAVTDDRGALIQTLPASGGRSVKIDPEYRDAIMDGLHLAASAEGGTSTSVFDGWNQSRFPVFGKTGTAQVTTRVLDQSWYLAYSYDGPDKKRPIVVAVTVEDGGFGAETAAPIACQILKRWFATGGTAQRNNNRAAACAAGTDVSF</sequence>
<comment type="subcellular location">
    <subcellularLocation>
        <location evidence="2">Cell membrane</location>
    </subcellularLocation>
    <subcellularLocation>
        <location evidence="1">Membrane</location>
        <topology evidence="1">Single-pass membrane protein</topology>
    </subcellularLocation>
</comment>
<keyword evidence="14" id="KW-0378">Hydrolase</keyword>
<dbReference type="GO" id="GO:0005886">
    <property type="term" value="C:plasma membrane"/>
    <property type="evidence" value="ECO:0007669"/>
    <property type="project" value="UniProtKB-SubCell"/>
</dbReference>
<evidence type="ECO:0000256" key="11">
    <source>
        <dbReference type="SAM" id="Phobius"/>
    </source>
</evidence>
<keyword evidence="10" id="KW-0961">Cell wall biogenesis/degradation</keyword>
<evidence type="ECO:0000256" key="1">
    <source>
        <dbReference type="ARBA" id="ARBA00004167"/>
    </source>
</evidence>
<dbReference type="EMBL" id="CP114014">
    <property type="protein sequence ID" value="XAY06403.1"/>
    <property type="molecule type" value="Genomic_DNA"/>
</dbReference>
<evidence type="ECO:0000256" key="10">
    <source>
        <dbReference type="ARBA" id="ARBA00023316"/>
    </source>
</evidence>
<dbReference type="KEGG" id="parq:DSM112329_03273"/>
<evidence type="ECO:0000256" key="9">
    <source>
        <dbReference type="ARBA" id="ARBA00023136"/>
    </source>
</evidence>
<proteinExistence type="inferred from homology"/>
<dbReference type="GO" id="GO:0071972">
    <property type="term" value="F:peptidoglycan L,D-transpeptidase activity"/>
    <property type="evidence" value="ECO:0007669"/>
    <property type="project" value="TreeGrafter"/>
</dbReference>
<comment type="similarity">
    <text evidence="3">Belongs to the transpeptidase family.</text>
</comment>
<reference evidence="14" key="1">
    <citation type="submission" date="2022-12" db="EMBL/GenBank/DDBJ databases">
        <title>Paraconexibacter alkalitolerans sp. nov. and Baekduia alba sp. nov., isolated from soil and emended description of the genera Paraconexibacter (Chun et al., 2020) and Baekduia (An et al., 2020).</title>
        <authorList>
            <person name="Vieira S."/>
            <person name="Huber K.J."/>
            <person name="Geppert A."/>
            <person name="Wolf J."/>
            <person name="Neumann-Schaal M."/>
            <person name="Muesken M."/>
            <person name="Overmann J."/>
        </authorList>
    </citation>
    <scope>NUCLEOTIDE SEQUENCE</scope>
    <source>
        <strain evidence="14">AEG42_29</strain>
    </source>
</reference>
<dbReference type="Gene3D" id="3.90.1310.10">
    <property type="entry name" value="Penicillin-binding protein 2a (Domain 2)"/>
    <property type="match status" value="1"/>
</dbReference>
<evidence type="ECO:0000256" key="5">
    <source>
        <dbReference type="ARBA" id="ARBA00022692"/>
    </source>
</evidence>
<dbReference type="Pfam" id="PF03717">
    <property type="entry name" value="PBP_dimer"/>
    <property type="match status" value="1"/>
</dbReference>
<evidence type="ECO:0000259" key="12">
    <source>
        <dbReference type="Pfam" id="PF00905"/>
    </source>
</evidence>
<feature type="transmembrane region" description="Helical" evidence="11">
    <location>
        <begin position="20"/>
        <end position="40"/>
    </location>
</feature>
<evidence type="ECO:0000256" key="8">
    <source>
        <dbReference type="ARBA" id="ARBA00022989"/>
    </source>
</evidence>
<dbReference type="GO" id="GO:0071555">
    <property type="term" value="P:cell wall organization"/>
    <property type="evidence" value="ECO:0007669"/>
    <property type="project" value="UniProtKB-KW"/>
</dbReference>
<dbReference type="GO" id="GO:0008360">
    <property type="term" value="P:regulation of cell shape"/>
    <property type="evidence" value="ECO:0007669"/>
    <property type="project" value="UniProtKB-KW"/>
</dbReference>
<dbReference type="EC" id="3.4.16.4" evidence="14"/>
<feature type="domain" description="Penicillin-binding protein transpeptidase" evidence="12">
    <location>
        <begin position="306"/>
        <end position="671"/>
    </location>
</feature>
<dbReference type="PANTHER" id="PTHR30627:SF2">
    <property type="entry name" value="PEPTIDOGLYCAN D,D-TRANSPEPTIDASE MRDA"/>
    <property type="match status" value="1"/>
</dbReference>
<dbReference type="GO" id="GO:0009002">
    <property type="term" value="F:serine-type D-Ala-D-Ala carboxypeptidase activity"/>
    <property type="evidence" value="ECO:0007669"/>
    <property type="project" value="UniProtKB-EC"/>
</dbReference>
<keyword evidence="7" id="KW-0573">Peptidoglycan synthesis</keyword>
<keyword evidence="4" id="KW-1003">Cell membrane</keyword>
<keyword evidence="6" id="KW-0133">Cell shape</keyword>
<evidence type="ECO:0000259" key="13">
    <source>
        <dbReference type="Pfam" id="PF03717"/>
    </source>
</evidence>
<gene>
    <name evidence="14" type="primary">mrdA_3</name>
    <name evidence="14" type="ORF">DSM112329_03273</name>
</gene>
<dbReference type="Pfam" id="PF00905">
    <property type="entry name" value="Transpeptidase"/>
    <property type="match status" value="1"/>
</dbReference>
<keyword evidence="9 11" id="KW-0472">Membrane</keyword>
<feature type="domain" description="Penicillin-binding protein dimerisation" evidence="13">
    <location>
        <begin position="63"/>
        <end position="267"/>
    </location>
</feature>
<evidence type="ECO:0000313" key="14">
    <source>
        <dbReference type="EMBL" id="XAY06403.1"/>
    </source>
</evidence>
<protein>
    <submittedName>
        <fullName evidence="14">Peptidoglycan D,D-transpeptidase MrdA</fullName>
        <ecNumber evidence="14">3.4.16.4</ecNumber>
    </submittedName>
</protein>
<dbReference type="SUPFAM" id="SSF56601">
    <property type="entry name" value="beta-lactamase/transpeptidase-like"/>
    <property type="match status" value="1"/>
</dbReference>
<keyword evidence="14" id="KW-0121">Carboxypeptidase</keyword>
<dbReference type="InterPro" id="IPR005311">
    <property type="entry name" value="PBP_dimer"/>
</dbReference>
<organism evidence="14">
    <name type="scientific">Paraconexibacter sp. AEG42_29</name>
    <dbReference type="NCBI Taxonomy" id="2997339"/>
    <lineage>
        <taxon>Bacteria</taxon>
        <taxon>Bacillati</taxon>
        <taxon>Actinomycetota</taxon>
        <taxon>Thermoleophilia</taxon>
        <taxon>Solirubrobacterales</taxon>
        <taxon>Paraconexibacteraceae</taxon>
        <taxon>Paraconexibacter</taxon>
    </lineage>
</organism>
<dbReference type="SUPFAM" id="SSF56519">
    <property type="entry name" value="Penicillin binding protein dimerisation domain"/>
    <property type="match status" value="1"/>
</dbReference>
<dbReference type="RefSeq" id="WP_354697637.1">
    <property type="nucleotide sequence ID" value="NZ_CP114014.1"/>
</dbReference>
<evidence type="ECO:0000256" key="2">
    <source>
        <dbReference type="ARBA" id="ARBA00004236"/>
    </source>
</evidence>